<keyword evidence="1" id="KW-1133">Transmembrane helix</keyword>
<evidence type="ECO:0000256" key="1">
    <source>
        <dbReference type="SAM" id="Phobius"/>
    </source>
</evidence>
<sequence>MKLKRMRQSLNLFWTSDFKQHFSKRQHGSVLPFFNTALNTLIKFTIIMAFKTGVLWDANHKYLSGVAPIFILLGSSLIKR</sequence>
<dbReference type="AlphaFoldDB" id="A0A5C6ZLE1"/>
<gene>
    <name evidence="2" type="ORF">ESY86_03665</name>
</gene>
<protein>
    <submittedName>
        <fullName evidence="2">Uncharacterized protein</fullName>
    </submittedName>
</protein>
<keyword evidence="1" id="KW-0472">Membrane</keyword>
<accession>A0A5C6ZLE1</accession>
<name>A0A5C6ZLE1_9FLAO</name>
<evidence type="ECO:0000313" key="2">
    <source>
        <dbReference type="EMBL" id="TXD90475.1"/>
    </source>
</evidence>
<evidence type="ECO:0000313" key="3">
    <source>
        <dbReference type="Proteomes" id="UP000321578"/>
    </source>
</evidence>
<feature type="transmembrane region" description="Helical" evidence="1">
    <location>
        <begin position="30"/>
        <end position="50"/>
    </location>
</feature>
<dbReference type="Proteomes" id="UP000321578">
    <property type="component" value="Unassembled WGS sequence"/>
</dbReference>
<keyword evidence="1" id="KW-0812">Transmembrane</keyword>
<proteinExistence type="predicted"/>
<comment type="caution">
    <text evidence="2">The sequence shown here is derived from an EMBL/GenBank/DDBJ whole genome shotgun (WGS) entry which is preliminary data.</text>
</comment>
<dbReference type="EMBL" id="VORO01000003">
    <property type="protein sequence ID" value="TXD90475.1"/>
    <property type="molecule type" value="Genomic_DNA"/>
</dbReference>
<feature type="transmembrane region" description="Helical" evidence="1">
    <location>
        <begin position="62"/>
        <end position="78"/>
    </location>
</feature>
<organism evidence="2 3">
    <name type="scientific">Subsaximicrobium wynnwilliamsii</name>
    <dbReference type="NCBI Taxonomy" id="291179"/>
    <lineage>
        <taxon>Bacteria</taxon>
        <taxon>Pseudomonadati</taxon>
        <taxon>Bacteroidota</taxon>
        <taxon>Flavobacteriia</taxon>
        <taxon>Flavobacteriales</taxon>
        <taxon>Flavobacteriaceae</taxon>
        <taxon>Subsaximicrobium</taxon>
    </lineage>
</organism>
<reference evidence="2 3" key="1">
    <citation type="submission" date="2019-08" db="EMBL/GenBank/DDBJ databases">
        <title>Genomes of Subsaximicrobium wynnwilliamsii strains.</title>
        <authorList>
            <person name="Bowman J.P."/>
        </authorList>
    </citation>
    <scope>NUCLEOTIDE SEQUENCE [LARGE SCALE GENOMIC DNA]</scope>
    <source>
        <strain evidence="2 3">2-80-2</strain>
    </source>
</reference>
<keyword evidence="3" id="KW-1185">Reference proteome</keyword>